<organism evidence="1 2">
    <name type="scientific">Aeromonas enteropelogenes</name>
    <name type="common">Aeromonas trota</name>
    <dbReference type="NCBI Taxonomy" id="29489"/>
    <lineage>
        <taxon>Bacteria</taxon>
        <taxon>Pseudomonadati</taxon>
        <taxon>Pseudomonadota</taxon>
        <taxon>Gammaproteobacteria</taxon>
        <taxon>Aeromonadales</taxon>
        <taxon>Aeromonadaceae</taxon>
        <taxon>Aeromonas</taxon>
    </lineage>
</organism>
<reference evidence="1 2" key="1">
    <citation type="submission" date="2016-02" db="EMBL/GenBank/DDBJ databases">
        <title>Draft genome sequence of Aeromonas trota strain 1999lcr isolated from cerebrospinal fluid (CSF).</title>
        <authorList>
            <person name="Dallagassa C.B."/>
            <person name="Prediger K.C."/>
            <person name="Weiss V.A."/>
            <person name="Assis F.E."/>
            <person name="Baura V."/>
            <person name="Cruz L.M."/>
            <person name="Souza E.M."/>
            <person name="Pedrosa F.O."/>
            <person name="Fadel-Picheth C.M."/>
        </authorList>
    </citation>
    <scope>NUCLEOTIDE SEQUENCE [LARGE SCALE GENOMIC DNA]</scope>
    <source>
        <strain evidence="1 2">1999lcr</strain>
    </source>
</reference>
<dbReference type="RefSeq" id="WP_026458430.1">
    <property type="nucleotide sequence ID" value="NZ_CP084358.1"/>
</dbReference>
<dbReference type="AlphaFoldDB" id="A0A175VHD1"/>
<gene>
    <name evidence="1" type="ORF">LCR_13630</name>
</gene>
<dbReference type="Proteomes" id="UP000078435">
    <property type="component" value="Unassembled WGS sequence"/>
</dbReference>
<comment type="caution">
    <text evidence="1">The sequence shown here is derived from an EMBL/GenBank/DDBJ whole genome shotgun (WGS) entry which is preliminary data.</text>
</comment>
<protein>
    <submittedName>
        <fullName evidence="1">Uncharacterized protein</fullName>
    </submittedName>
</protein>
<dbReference type="OrthoDB" id="582358at2"/>
<name>A0A175VHD1_AEREN</name>
<accession>A0A175VHD1</accession>
<evidence type="ECO:0000313" key="2">
    <source>
        <dbReference type="Proteomes" id="UP000078435"/>
    </source>
</evidence>
<proteinExistence type="predicted"/>
<dbReference type="EMBL" id="JMGO02000004">
    <property type="protein sequence ID" value="KXU80136.1"/>
    <property type="molecule type" value="Genomic_DNA"/>
</dbReference>
<sequence length="144" mass="16188">MTPCIAFKKIWNDDDLIELTVQVCNGQSMFSNNIYADADALTQLIKDLSIFRNQIYGGLYDIKLGEFGVEYANGGFQARLHFHNQGKLLISTYQQTEFMEFPKTQVASEAKMYLSTEPVLLDNFITNLKILNSGSSDEAILVCA</sequence>
<evidence type="ECO:0000313" key="1">
    <source>
        <dbReference type="EMBL" id="KXU80136.1"/>
    </source>
</evidence>